<comment type="caution">
    <text evidence="1">The sequence shown here is derived from an EMBL/GenBank/DDBJ whole genome shotgun (WGS) entry which is preliminary data.</text>
</comment>
<protein>
    <submittedName>
        <fullName evidence="1">Uncharacterized protein</fullName>
    </submittedName>
</protein>
<dbReference type="AlphaFoldDB" id="A0AAV3Z519"/>
<name>A0AAV3Z519_9GAST</name>
<proteinExistence type="predicted"/>
<gene>
    <name evidence="1" type="ORF">PoB_001685200</name>
</gene>
<dbReference type="Proteomes" id="UP000735302">
    <property type="component" value="Unassembled WGS sequence"/>
</dbReference>
<reference evidence="1 2" key="1">
    <citation type="journal article" date="2021" name="Elife">
        <title>Chloroplast acquisition without the gene transfer in kleptoplastic sea slugs, Plakobranchus ocellatus.</title>
        <authorList>
            <person name="Maeda T."/>
            <person name="Takahashi S."/>
            <person name="Yoshida T."/>
            <person name="Shimamura S."/>
            <person name="Takaki Y."/>
            <person name="Nagai Y."/>
            <person name="Toyoda A."/>
            <person name="Suzuki Y."/>
            <person name="Arimoto A."/>
            <person name="Ishii H."/>
            <person name="Satoh N."/>
            <person name="Nishiyama T."/>
            <person name="Hasebe M."/>
            <person name="Maruyama T."/>
            <person name="Minagawa J."/>
            <person name="Obokata J."/>
            <person name="Shigenobu S."/>
        </authorList>
    </citation>
    <scope>NUCLEOTIDE SEQUENCE [LARGE SCALE GENOMIC DNA]</scope>
</reference>
<sequence>MEADNSHSLTGRALKCQIINFPNDNNDVTKSPWNIFSPGPHNTVRPDKIVGDPTVTQVRCFKYTSDGNGEMKPFQYKLKFEDCHEHQK</sequence>
<evidence type="ECO:0000313" key="1">
    <source>
        <dbReference type="EMBL" id="GFN90346.1"/>
    </source>
</evidence>
<accession>A0AAV3Z519</accession>
<evidence type="ECO:0000313" key="2">
    <source>
        <dbReference type="Proteomes" id="UP000735302"/>
    </source>
</evidence>
<keyword evidence="2" id="KW-1185">Reference proteome</keyword>
<organism evidence="1 2">
    <name type="scientific">Plakobranchus ocellatus</name>
    <dbReference type="NCBI Taxonomy" id="259542"/>
    <lineage>
        <taxon>Eukaryota</taxon>
        <taxon>Metazoa</taxon>
        <taxon>Spiralia</taxon>
        <taxon>Lophotrochozoa</taxon>
        <taxon>Mollusca</taxon>
        <taxon>Gastropoda</taxon>
        <taxon>Heterobranchia</taxon>
        <taxon>Euthyneura</taxon>
        <taxon>Panpulmonata</taxon>
        <taxon>Sacoglossa</taxon>
        <taxon>Placobranchoidea</taxon>
        <taxon>Plakobranchidae</taxon>
        <taxon>Plakobranchus</taxon>
    </lineage>
</organism>
<dbReference type="EMBL" id="BLXT01002022">
    <property type="protein sequence ID" value="GFN90346.1"/>
    <property type="molecule type" value="Genomic_DNA"/>
</dbReference>